<name>A0A9R1D666_9EURY</name>
<keyword evidence="2" id="KW-1185">Reference proteome</keyword>
<sequence>MQAKREYRDRDETEVSVLDALVDRTDEGMTVFELRTDVEADIDDLETALAELKEAGLIAVENDDGPMRIYPDERVVPEFDSGNTADEASFIDRIRDRFGV</sequence>
<gene>
    <name evidence="1" type="ORF">KM295_05765</name>
</gene>
<dbReference type="EMBL" id="JAHLKM010000005">
    <property type="protein sequence ID" value="MCQ4333013.1"/>
    <property type="molecule type" value="Genomic_DNA"/>
</dbReference>
<comment type="caution">
    <text evidence="1">The sequence shown here is derived from an EMBL/GenBank/DDBJ whole genome shotgun (WGS) entry which is preliminary data.</text>
</comment>
<evidence type="ECO:0000313" key="1">
    <source>
        <dbReference type="EMBL" id="MCQ4333013.1"/>
    </source>
</evidence>
<protein>
    <submittedName>
        <fullName evidence="1">MarR family transcriptional regulator</fullName>
    </submittedName>
</protein>
<dbReference type="Pfam" id="PF20024">
    <property type="entry name" value="DUF6432"/>
    <property type="match status" value="1"/>
</dbReference>
<accession>A0A9R1D666</accession>
<dbReference type="AlphaFoldDB" id="A0A9R1D666"/>
<dbReference type="Gene3D" id="1.10.10.10">
    <property type="entry name" value="Winged helix-like DNA-binding domain superfamily/Winged helix DNA-binding domain"/>
    <property type="match status" value="1"/>
</dbReference>
<dbReference type="Proteomes" id="UP001139494">
    <property type="component" value="Unassembled WGS sequence"/>
</dbReference>
<dbReference type="InterPro" id="IPR045490">
    <property type="entry name" value="DUF6432"/>
</dbReference>
<organism evidence="1 2">
    <name type="scientific">Natronomonas aquatica</name>
    <dbReference type="NCBI Taxonomy" id="2841590"/>
    <lineage>
        <taxon>Archaea</taxon>
        <taxon>Methanobacteriati</taxon>
        <taxon>Methanobacteriota</taxon>
        <taxon>Stenosarchaea group</taxon>
        <taxon>Halobacteria</taxon>
        <taxon>Halobacteriales</taxon>
        <taxon>Natronomonadaceae</taxon>
        <taxon>Natronomonas</taxon>
    </lineage>
</organism>
<reference evidence="1" key="1">
    <citation type="journal article" date="2023" name="Front. Microbiol.">
        <title>Genomic-based phylogenetic and metabolic analyses of the genus Natronomonas, and description of Natronomonas aquatica sp. nov.</title>
        <authorList>
            <person name="Garcia-Roldan A."/>
            <person name="Duran-Viseras A."/>
            <person name="de la Haba R.R."/>
            <person name="Corral P."/>
            <person name="Sanchez-Porro C."/>
            <person name="Ventosa A."/>
        </authorList>
    </citation>
    <scope>NUCLEOTIDE SEQUENCE</scope>
    <source>
        <strain evidence="1">F2-12</strain>
    </source>
</reference>
<proteinExistence type="predicted"/>
<dbReference type="InterPro" id="IPR036388">
    <property type="entry name" value="WH-like_DNA-bd_sf"/>
</dbReference>
<evidence type="ECO:0000313" key="2">
    <source>
        <dbReference type="Proteomes" id="UP001139494"/>
    </source>
</evidence>
<dbReference type="RefSeq" id="WP_256029007.1">
    <property type="nucleotide sequence ID" value="NZ_JAHLKM010000005.1"/>
</dbReference>